<reference evidence="7 8" key="1">
    <citation type="submission" date="2019-06" db="EMBL/GenBank/DDBJ databases">
        <title>Whole genome shotgun sequence of Zoogloea ramigera NBRC 15342.</title>
        <authorList>
            <person name="Hosoyama A."/>
            <person name="Uohara A."/>
            <person name="Ohji S."/>
            <person name="Ichikawa N."/>
        </authorList>
    </citation>
    <scope>NUCLEOTIDE SEQUENCE [LARGE SCALE GENOMIC DNA]</scope>
    <source>
        <strain evidence="7 8">NBRC 15342</strain>
    </source>
</reference>
<organism evidence="7 8">
    <name type="scientific">Zoogloea ramigera</name>
    <dbReference type="NCBI Taxonomy" id="350"/>
    <lineage>
        <taxon>Bacteria</taxon>
        <taxon>Pseudomonadati</taxon>
        <taxon>Pseudomonadota</taxon>
        <taxon>Betaproteobacteria</taxon>
        <taxon>Rhodocyclales</taxon>
        <taxon>Zoogloeaceae</taxon>
        <taxon>Zoogloea</taxon>
    </lineage>
</organism>
<name>A0A4Y4CVH6_ZOORA</name>
<dbReference type="SMART" id="SM00342">
    <property type="entry name" value="HTH_ARAC"/>
    <property type="match status" value="1"/>
</dbReference>
<evidence type="ECO:0000256" key="1">
    <source>
        <dbReference type="ARBA" id="ARBA00023015"/>
    </source>
</evidence>
<dbReference type="Gene3D" id="3.40.50.2300">
    <property type="match status" value="1"/>
</dbReference>
<evidence type="ECO:0000256" key="2">
    <source>
        <dbReference type="ARBA" id="ARBA00023125"/>
    </source>
</evidence>
<evidence type="ECO:0000313" key="7">
    <source>
        <dbReference type="EMBL" id="GEC96901.1"/>
    </source>
</evidence>
<dbReference type="PRINTS" id="PR00032">
    <property type="entry name" value="HTHARAC"/>
</dbReference>
<keyword evidence="8" id="KW-1185">Reference proteome</keyword>
<dbReference type="InterPro" id="IPR009057">
    <property type="entry name" value="Homeodomain-like_sf"/>
</dbReference>
<dbReference type="SUPFAM" id="SSF52172">
    <property type="entry name" value="CheY-like"/>
    <property type="match status" value="1"/>
</dbReference>
<dbReference type="PANTHER" id="PTHR47893:SF1">
    <property type="entry name" value="REGULATORY PROTEIN PCHR"/>
    <property type="match status" value="1"/>
</dbReference>
<dbReference type="PROSITE" id="PS50110">
    <property type="entry name" value="RESPONSE_REGULATORY"/>
    <property type="match status" value="1"/>
</dbReference>
<dbReference type="PANTHER" id="PTHR47893">
    <property type="entry name" value="REGULATORY PROTEIN PCHR"/>
    <property type="match status" value="1"/>
</dbReference>
<keyword evidence="4" id="KW-0597">Phosphoprotein</keyword>
<feature type="domain" description="HTH araC/xylS-type" evidence="5">
    <location>
        <begin position="147"/>
        <end position="245"/>
    </location>
</feature>
<dbReference type="InterPro" id="IPR001789">
    <property type="entry name" value="Sig_transdc_resp-reg_receiver"/>
</dbReference>
<gene>
    <name evidence="7" type="ORF">ZRA01_29740</name>
</gene>
<evidence type="ECO:0000256" key="3">
    <source>
        <dbReference type="ARBA" id="ARBA00023163"/>
    </source>
</evidence>
<dbReference type="GO" id="GO:0043565">
    <property type="term" value="F:sequence-specific DNA binding"/>
    <property type="evidence" value="ECO:0007669"/>
    <property type="project" value="InterPro"/>
</dbReference>
<evidence type="ECO:0008006" key="9">
    <source>
        <dbReference type="Google" id="ProtNLM"/>
    </source>
</evidence>
<keyword evidence="1" id="KW-0805">Transcription regulation</keyword>
<dbReference type="RefSeq" id="WP_218028729.1">
    <property type="nucleotide sequence ID" value="NZ_BJNV01000057.1"/>
</dbReference>
<dbReference type="GO" id="GO:0003700">
    <property type="term" value="F:DNA-binding transcription factor activity"/>
    <property type="evidence" value="ECO:0007669"/>
    <property type="project" value="InterPro"/>
</dbReference>
<evidence type="ECO:0000259" key="6">
    <source>
        <dbReference type="PROSITE" id="PS50110"/>
    </source>
</evidence>
<feature type="domain" description="Response regulatory" evidence="6">
    <location>
        <begin position="6"/>
        <end position="122"/>
    </location>
</feature>
<evidence type="ECO:0000313" key="8">
    <source>
        <dbReference type="Proteomes" id="UP000318422"/>
    </source>
</evidence>
<dbReference type="EMBL" id="BJNV01000057">
    <property type="protein sequence ID" value="GEC96901.1"/>
    <property type="molecule type" value="Genomic_DNA"/>
</dbReference>
<dbReference type="PROSITE" id="PS00041">
    <property type="entry name" value="HTH_ARAC_FAMILY_1"/>
    <property type="match status" value="1"/>
</dbReference>
<dbReference type="InterPro" id="IPR018062">
    <property type="entry name" value="HTH_AraC-typ_CS"/>
</dbReference>
<sequence>MLNGARILVVDDVDSDRYLLTHYLQRQGCRVYVGVDGQDAFQKAVAVQPDIILMDVRMPGCDGLTACRLLGDDARTRDIPVIFLTAAASPEERVEGLRAGAVDYIIKPFDFEEVRLRLVIHLKTLRPPEPTADLAQQQSRLDRNLFESARKQLMSRLDSPPDLAQLAQSTGTSQRRLSEAFKKCVGVTIFEFLREERMKEARHLLASTSLDIQAIALEVGFTSGANFATAFRERFGMSPSAFRRDRPGQE</sequence>
<dbReference type="InterPro" id="IPR018060">
    <property type="entry name" value="HTH_AraC"/>
</dbReference>
<keyword evidence="2" id="KW-0238">DNA-binding</keyword>
<accession>A0A4Y4CVH6</accession>
<dbReference type="Pfam" id="PF12833">
    <property type="entry name" value="HTH_18"/>
    <property type="match status" value="1"/>
</dbReference>
<comment type="caution">
    <text evidence="7">The sequence shown here is derived from an EMBL/GenBank/DDBJ whole genome shotgun (WGS) entry which is preliminary data.</text>
</comment>
<dbReference type="SUPFAM" id="SSF46689">
    <property type="entry name" value="Homeodomain-like"/>
    <property type="match status" value="2"/>
</dbReference>
<feature type="modified residue" description="4-aspartylphosphate" evidence="4">
    <location>
        <position position="55"/>
    </location>
</feature>
<dbReference type="Gene3D" id="1.10.10.60">
    <property type="entry name" value="Homeodomain-like"/>
    <property type="match status" value="1"/>
</dbReference>
<proteinExistence type="predicted"/>
<dbReference type="SMART" id="SM00448">
    <property type="entry name" value="REC"/>
    <property type="match status" value="1"/>
</dbReference>
<dbReference type="PROSITE" id="PS01124">
    <property type="entry name" value="HTH_ARAC_FAMILY_2"/>
    <property type="match status" value="1"/>
</dbReference>
<dbReference type="GO" id="GO:0000160">
    <property type="term" value="P:phosphorelay signal transduction system"/>
    <property type="evidence" value="ECO:0007669"/>
    <property type="project" value="InterPro"/>
</dbReference>
<dbReference type="AlphaFoldDB" id="A0A4Y4CVH6"/>
<keyword evidence="3" id="KW-0804">Transcription</keyword>
<dbReference type="Proteomes" id="UP000318422">
    <property type="component" value="Unassembled WGS sequence"/>
</dbReference>
<dbReference type="InterPro" id="IPR053142">
    <property type="entry name" value="PchR_regulatory_protein"/>
</dbReference>
<dbReference type="InterPro" id="IPR011006">
    <property type="entry name" value="CheY-like_superfamily"/>
</dbReference>
<dbReference type="InterPro" id="IPR020449">
    <property type="entry name" value="Tscrpt_reg_AraC-type_HTH"/>
</dbReference>
<evidence type="ECO:0000256" key="4">
    <source>
        <dbReference type="PROSITE-ProRule" id="PRU00169"/>
    </source>
</evidence>
<evidence type="ECO:0000259" key="5">
    <source>
        <dbReference type="PROSITE" id="PS01124"/>
    </source>
</evidence>
<protein>
    <recommendedName>
        <fullName evidence="9">DNA-binding response regulator</fullName>
    </recommendedName>
</protein>
<dbReference type="Pfam" id="PF00072">
    <property type="entry name" value="Response_reg"/>
    <property type="match status" value="1"/>
</dbReference>